<protein>
    <submittedName>
        <fullName evidence="3">Uncharacterized protein</fullName>
    </submittedName>
</protein>
<organism evidence="3 4">
    <name type="scientific">Amanita thiersii Skay4041</name>
    <dbReference type="NCBI Taxonomy" id="703135"/>
    <lineage>
        <taxon>Eukaryota</taxon>
        <taxon>Fungi</taxon>
        <taxon>Dikarya</taxon>
        <taxon>Basidiomycota</taxon>
        <taxon>Agaricomycotina</taxon>
        <taxon>Agaricomycetes</taxon>
        <taxon>Agaricomycetidae</taxon>
        <taxon>Agaricales</taxon>
        <taxon>Pluteineae</taxon>
        <taxon>Amanitaceae</taxon>
        <taxon>Amanita</taxon>
    </lineage>
</organism>
<feature type="transmembrane region" description="Helical" evidence="2">
    <location>
        <begin position="323"/>
        <end position="346"/>
    </location>
</feature>
<dbReference type="OrthoDB" id="2548432at2759"/>
<keyword evidence="2" id="KW-1133">Transmembrane helix</keyword>
<keyword evidence="4" id="KW-1185">Reference proteome</keyword>
<dbReference type="AlphaFoldDB" id="A0A2A9ND13"/>
<evidence type="ECO:0000313" key="3">
    <source>
        <dbReference type="EMBL" id="PFH46137.1"/>
    </source>
</evidence>
<feature type="transmembrane region" description="Helical" evidence="2">
    <location>
        <begin position="352"/>
        <end position="377"/>
    </location>
</feature>
<feature type="transmembrane region" description="Helical" evidence="2">
    <location>
        <begin position="105"/>
        <end position="138"/>
    </location>
</feature>
<evidence type="ECO:0000256" key="1">
    <source>
        <dbReference type="SAM" id="MobiDB-lite"/>
    </source>
</evidence>
<gene>
    <name evidence="3" type="ORF">AMATHDRAFT_8164</name>
</gene>
<reference evidence="3 4" key="1">
    <citation type="submission" date="2014-02" db="EMBL/GenBank/DDBJ databases">
        <title>Transposable element dynamics among asymbiotic and ectomycorrhizal Amanita fungi.</title>
        <authorList>
            <consortium name="DOE Joint Genome Institute"/>
            <person name="Hess J."/>
            <person name="Skrede I."/>
            <person name="Wolfe B."/>
            <person name="LaButti K."/>
            <person name="Ohm R.A."/>
            <person name="Grigoriev I.V."/>
            <person name="Pringle A."/>
        </authorList>
    </citation>
    <scope>NUCLEOTIDE SEQUENCE [LARGE SCALE GENOMIC DNA]</scope>
    <source>
        <strain evidence="3 4">SKay4041</strain>
    </source>
</reference>
<evidence type="ECO:0000313" key="4">
    <source>
        <dbReference type="Proteomes" id="UP000242287"/>
    </source>
</evidence>
<feature type="transmembrane region" description="Helical" evidence="2">
    <location>
        <begin position="150"/>
        <end position="174"/>
    </location>
</feature>
<keyword evidence="2" id="KW-0812">Transmembrane</keyword>
<feature type="region of interest" description="Disordered" evidence="1">
    <location>
        <begin position="1"/>
        <end position="27"/>
    </location>
</feature>
<keyword evidence="2" id="KW-0472">Membrane</keyword>
<evidence type="ECO:0000256" key="2">
    <source>
        <dbReference type="SAM" id="Phobius"/>
    </source>
</evidence>
<accession>A0A2A9ND13</accession>
<proteinExistence type="predicted"/>
<dbReference type="EMBL" id="KZ302230">
    <property type="protein sequence ID" value="PFH46137.1"/>
    <property type="molecule type" value="Genomic_DNA"/>
</dbReference>
<feature type="transmembrane region" description="Helical" evidence="2">
    <location>
        <begin position="186"/>
        <end position="209"/>
    </location>
</feature>
<dbReference type="Proteomes" id="UP000242287">
    <property type="component" value="Unassembled WGS sequence"/>
</dbReference>
<name>A0A2A9ND13_9AGAR</name>
<sequence>MGQGNRLPGTLKRTTRSPASSKLESRVSPSGPIVTILSHLLTLVFVPRAWAAAVTLHFNGSRAHKNQLSPIIIGYASELILPKSFLHKVMEGMPSTASHPPPPGLNYIVVIQPSLGILIVALTGSAILVPLLVILFFFSTKCHRRKPIFVMNVISIILGLILGISFTSIMYQGITKPSRLLTRSHFVFPACSLKMIPIFVENILLFRLLIVYPYRDTPLRVFISIFFPLVCIKIARVVDVGIFIYRVISPISKATPNPITVIQAGWTHQIALLKIESFLQVVDNTMTSGLFLYKLDFWKILVRQQVMPSVNSYRSYTSTIQGLFWIAVSNFVFPVLLAIVELVFMFNDPSFLHGMILGFVNAYVSIVGVLLATVWAATARWSERHHRPASGRGNNGLSTLRFTHTDNHNIISMTNAIDSPVGLSPSTEDSYSPATASHFVRDDSVALDMKRNKSKAAGLI</sequence>